<dbReference type="Pfam" id="PF00496">
    <property type="entry name" value="SBP_bac_5"/>
    <property type="match status" value="1"/>
</dbReference>
<feature type="domain" description="Solute-binding protein family 5" evidence="6">
    <location>
        <begin position="97"/>
        <end position="419"/>
    </location>
</feature>
<dbReference type="PROSITE" id="PS51318">
    <property type="entry name" value="TAT"/>
    <property type="match status" value="1"/>
</dbReference>
<dbReference type="Gene3D" id="3.40.190.10">
    <property type="entry name" value="Periplasmic binding protein-like II"/>
    <property type="match status" value="1"/>
</dbReference>
<dbReference type="InterPro" id="IPR030678">
    <property type="entry name" value="Peptide/Ni-bd"/>
</dbReference>
<dbReference type="InterPro" id="IPR000914">
    <property type="entry name" value="SBP_5_dom"/>
</dbReference>
<dbReference type="PIRSF" id="PIRSF002741">
    <property type="entry name" value="MppA"/>
    <property type="match status" value="1"/>
</dbReference>
<dbReference type="Proteomes" id="UP001279642">
    <property type="component" value="Unassembled WGS sequence"/>
</dbReference>
<dbReference type="InterPro" id="IPR006311">
    <property type="entry name" value="TAT_signal"/>
</dbReference>
<evidence type="ECO:0000256" key="1">
    <source>
        <dbReference type="ARBA" id="ARBA00004418"/>
    </source>
</evidence>
<dbReference type="SUPFAM" id="SSF53850">
    <property type="entry name" value="Periplasmic binding protein-like II"/>
    <property type="match status" value="1"/>
</dbReference>
<comment type="subcellular location">
    <subcellularLocation>
        <location evidence="1">Periplasm</location>
    </subcellularLocation>
</comment>
<evidence type="ECO:0000256" key="3">
    <source>
        <dbReference type="ARBA" id="ARBA00022448"/>
    </source>
</evidence>
<dbReference type="EMBL" id="JAXCLW010000002">
    <property type="protein sequence ID" value="MDY0882935.1"/>
    <property type="molecule type" value="Genomic_DNA"/>
</dbReference>
<dbReference type="Gene3D" id="3.10.105.10">
    <property type="entry name" value="Dipeptide-binding Protein, Domain 3"/>
    <property type="match status" value="1"/>
</dbReference>
<dbReference type="NCBIfam" id="TIGR01409">
    <property type="entry name" value="TAT_signal_seq"/>
    <property type="match status" value="1"/>
</dbReference>
<evidence type="ECO:0000256" key="5">
    <source>
        <dbReference type="SAM" id="Phobius"/>
    </source>
</evidence>
<organism evidence="7 8">
    <name type="scientific">Dongia soli</name>
    <dbReference type="NCBI Taxonomy" id="600628"/>
    <lineage>
        <taxon>Bacteria</taxon>
        <taxon>Pseudomonadati</taxon>
        <taxon>Pseudomonadota</taxon>
        <taxon>Alphaproteobacteria</taxon>
        <taxon>Rhodospirillales</taxon>
        <taxon>Dongiaceae</taxon>
        <taxon>Dongia</taxon>
    </lineage>
</organism>
<name>A0ABU5EBI9_9PROT</name>
<evidence type="ECO:0000313" key="7">
    <source>
        <dbReference type="EMBL" id="MDY0882935.1"/>
    </source>
</evidence>
<keyword evidence="8" id="KW-1185">Reference proteome</keyword>
<feature type="transmembrane region" description="Helical" evidence="5">
    <location>
        <begin position="21"/>
        <end position="40"/>
    </location>
</feature>
<accession>A0ABU5EBI9</accession>
<evidence type="ECO:0000256" key="4">
    <source>
        <dbReference type="ARBA" id="ARBA00022729"/>
    </source>
</evidence>
<evidence type="ECO:0000256" key="2">
    <source>
        <dbReference type="ARBA" id="ARBA00005695"/>
    </source>
</evidence>
<keyword evidence="4" id="KW-0732">Signal</keyword>
<protein>
    <submittedName>
        <fullName evidence="7">ABC transporter substrate-binding protein</fullName>
    </submittedName>
</protein>
<gene>
    <name evidence="7" type="ORF">SMD27_08770</name>
</gene>
<evidence type="ECO:0000259" key="6">
    <source>
        <dbReference type="Pfam" id="PF00496"/>
    </source>
</evidence>
<sequence length="527" mass="58264">MISWANLTSAFTSGRLSRRDFLSGATALGLTAAAVGFLNVNETKADEPKRGGTLRLGLAGGSTTDSFDPRGFTEIVMITLGSQIYNSFVEFDPNNRVQPDLLESWDVKPGATEWVMNVRKGVTFHNGKTLDADDIIYSLNLHRGESKSAMVGQTKHIKDVKKLDSHQISITLDRGDAELIYLLGDYHMKIVPNEFQDWAKPIGTGAFTFEAFNPGVSAKVNRNPNYWRSDRGFVDAVETSVINDTAARMNALVAGQVDIINRVDKRAVDLLKSAGTVKLEEAPTGWHAIMAMQVDKAPFDNPDVRLALKHAIDREQLLKTLFNGFGSLGNDHPVPKRDPFFNSELPQTTYDIDKAKFYMKKANLNNISIQLTASDAAYEGAVNAAALYQATAAKAGVNISIKREPVDGFWDNAWLKRPFCGSYWAGRSTALQMLTTAYKSDAAWNETDWRNETFDKLLSDAAAELDDAKRKSYIWEAQRMLHDDGGAVIPVFSNVLEAHSDKVKGYRVGGVDELFNGRATEFAWLES</sequence>
<dbReference type="CDD" id="cd08503">
    <property type="entry name" value="PBP2_NikA_DppA_OppA_like_17"/>
    <property type="match status" value="1"/>
</dbReference>
<dbReference type="Gene3D" id="3.90.76.10">
    <property type="entry name" value="Dipeptide-binding Protein, Domain 1"/>
    <property type="match status" value="1"/>
</dbReference>
<dbReference type="PANTHER" id="PTHR30290">
    <property type="entry name" value="PERIPLASMIC BINDING COMPONENT OF ABC TRANSPORTER"/>
    <property type="match status" value="1"/>
</dbReference>
<keyword evidence="5" id="KW-0812">Transmembrane</keyword>
<keyword evidence="5" id="KW-0472">Membrane</keyword>
<dbReference type="RefSeq" id="WP_320507993.1">
    <property type="nucleotide sequence ID" value="NZ_JAXCLW010000002.1"/>
</dbReference>
<evidence type="ECO:0000313" key="8">
    <source>
        <dbReference type="Proteomes" id="UP001279642"/>
    </source>
</evidence>
<keyword evidence="5" id="KW-1133">Transmembrane helix</keyword>
<dbReference type="InterPro" id="IPR039424">
    <property type="entry name" value="SBP_5"/>
</dbReference>
<dbReference type="InterPro" id="IPR019546">
    <property type="entry name" value="TAT_signal_bac_arc"/>
</dbReference>
<reference evidence="7 8" key="1">
    <citation type="journal article" date="2016" name="Antonie Van Leeuwenhoek">
        <title>Dongia soli sp. nov., isolated from soil from Dokdo, Korea.</title>
        <authorList>
            <person name="Kim D.U."/>
            <person name="Lee H."/>
            <person name="Kim H."/>
            <person name="Kim S.G."/>
            <person name="Ka J.O."/>
        </authorList>
    </citation>
    <scope>NUCLEOTIDE SEQUENCE [LARGE SCALE GENOMIC DNA]</scope>
    <source>
        <strain evidence="7 8">D78</strain>
    </source>
</reference>
<dbReference type="PANTHER" id="PTHR30290:SF10">
    <property type="entry name" value="PERIPLASMIC OLIGOPEPTIDE-BINDING PROTEIN-RELATED"/>
    <property type="match status" value="1"/>
</dbReference>
<keyword evidence="3" id="KW-0813">Transport</keyword>
<comment type="caution">
    <text evidence="7">The sequence shown here is derived from an EMBL/GenBank/DDBJ whole genome shotgun (WGS) entry which is preliminary data.</text>
</comment>
<proteinExistence type="inferred from homology"/>
<comment type="similarity">
    <text evidence="2">Belongs to the bacterial solute-binding protein 5 family.</text>
</comment>